<dbReference type="Pfam" id="PF00621">
    <property type="entry name" value="RhoGEF"/>
    <property type="match status" value="1"/>
</dbReference>
<dbReference type="InterPro" id="IPR000219">
    <property type="entry name" value="DH_dom"/>
</dbReference>
<dbReference type="SUPFAM" id="SSF48065">
    <property type="entry name" value="DBL homology domain (DH-domain)"/>
    <property type="match status" value="1"/>
</dbReference>
<dbReference type="InterPro" id="IPR035899">
    <property type="entry name" value="DBL_dom_sf"/>
</dbReference>
<dbReference type="GO" id="GO:0005886">
    <property type="term" value="C:plasma membrane"/>
    <property type="evidence" value="ECO:0007669"/>
    <property type="project" value="TreeGrafter"/>
</dbReference>
<dbReference type="PANTHER" id="PTHR13217">
    <property type="entry name" value="PLECKSTRIN HOMOLOGY DOMAIN-CONTAINING FAMILY G MEMBER 7"/>
    <property type="match status" value="1"/>
</dbReference>
<reference evidence="2 3" key="1">
    <citation type="journal article" date="2018" name="Sci. Rep.">
        <title>Genomic signatures of local adaptation to the degree of environmental predictability in rotifers.</title>
        <authorList>
            <person name="Franch-Gras L."/>
            <person name="Hahn C."/>
            <person name="Garcia-Roger E.M."/>
            <person name="Carmona M.J."/>
            <person name="Serra M."/>
            <person name="Gomez A."/>
        </authorList>
    </citation>
    <scope>NUCLEOTIDE SEQUENCE [LARGE SCALE GENOMIC DNA]</scope>
    <source>
        <strain evidence="2">HYR1</strain>
    </source>
</reference>
<protein>
    <submittedName>
        <fullName evidence="2">Pleckstrin homology domain-containing family G member 5</fullName>
    </submittedName>
</protein>
<feature type="domain" description="DH" evidence="1">
    <location>
        <begin position="211"/>
        <end position="362"/>
    </location>
</feature>
<sequence>MDINSDDYELCLNDQTQVDLDQMCEQFFGTEFILKKKELTPKHEEEVPKQNITAQPTSSSINWHNYFSSKAYKNSKHKRNSCIAVMNEHSSSQTQAGSLKNSSSSSICSNYSNMAYPSPVNASERVVRVNRGNFRRMGQIASIFASYSNSKLIEAASPLNHFLELYTRQLPKLPEEFAIGKFDPAWLEIEPDWNKFVGDSYAQSLPIRKAKQQMAIWELLVTECSFIKSTKIVIDVFLNCLVNLKLNEQTSELFKDIDLKKLFCNIIEVFKCNLTLWCKYLHPTLHNLVNGSSISLLIDPQFLISSFSDFKNLFQPYEEYCLVQNNLNDYLKQKAAENEHFAKFITVRLDQKNIQLDKIYNL</sequence>
<dbReference type="EMBL" id="REGN01010847">
    <property type="protein sequence ID" value="RMZ98317.1"/>
    <property type="molecule type" value="Genomic_DNA"/>
</dbReference>
<organism evidence="2 3">
    <name type="scientific">Brachionus plicatilis</name>
    <name type="common">Marine rotifer</name>
    <name type="synonym">Brachionus muelleri</name>
    <dbReference type="NCBI Taxonomy" id="10195"/>
    <lineage>
        <taxon>Eukaryota</taxon>
        <taxon>Metazoa</taxon>
        <taxon>Spiralia</taxon>
        <taxon>Gnathifera</taxon>
        <taxon>Rotifera</taxon>
        <taxon>Eurotatoria</taxon>
        <taxon>Monogononta</taxon>
        <taxon>Pseudotrocha</taxon>
        <taxon>Ploima</taxon>
        <taxon>Brachionidae</taxon>
        <taxon>Brachionus</taxon>
    </lineage>
</organism>
<dbReference type="Gene3D" id="1.20.900.10">
    <property type="entry name" value="Dbl homology (DH) domain"/>
    <property type="match status" value="1"/>
</dbReference>
<dbReference type="Proteomes" id="UP000276133">
    <property type="component" value="Unassembled WGS sequence"/>
</dbReference>
<dbReference type="PROSITE" id="PS50010">
    <property type="entry name" value="DH_2"/>
    <property type="match status" value="1"/>
</dbReference>
<comment type="caution">
    <text evidence="2">The sequence shown here is derived from an EMBL/GenBank/DDBJ whole genome shotgun (WGS) entry which is preliminary data.</text>
</comment>
<dbReference type="GO" id="GO:0030139">
    <property type="term" value="C:endocytic vesicle"/>
    <property type="evidence" value="ECO:0007669"/>
    <property type="project" value="TreeGrafter"/>
</dbReference>
<dbReference type="InterPro" id="IPR040181">
    <property type="entry name" value="PKHG5/7"/>
</dbReference>
<dbReference type="AlphaFoldDB" id="A0A3M7PI33"/>
<evidence type="ECO:0000313" key="3">
    <source>
        <dbReference type="Proteomes" id="UP000276133"/>
    </source>
</evidence>
<dbReference type="GO" id="GO:0007266">
    <property type="term" value="P:Rho protein signal transduction"/>
    <property type="evidence" value="ECO:0007669"/>
    <property type="project" value="TreeGrafter"/>
</dbReference>
<dbReference type="STRING" id="10195.A0A3M7PI33"/>
<dbReference type="OrthoDB" id="5585231at2759"/>
<evidence type="ECO:0000259" key="1">
    <source>
        <dbReference type="PROSITE" id="PS50010"/>
    </source>
</evidence>
<accession>A0A3M7PI33</accession>
<evidence type="ECO:0000313" key="2">
    <source>
        <dbReference type="EMBL" id="RMZ98317.1"/>
    </source>
</evidence>
<dbReference type="PANTHER" id="PTHR13217:SF11">
    <property type="entry name" value="PLECKSTRIN HOMOLOGY DOMAIN-CONTAINING FAMILY G MEMBER 5"/>
    <property type="match status" value="1"/>
</dbReference>
<dbReference type="GO" id="GO:0043542">
    <property type="term" value="P:endothelial cell migration"/>
    <property type="evidence" value="ECO:0007669"/>
    <property type="project" value="TreeGrafter"/>
</dbReference>
<proteinExistence type="predicted"/>
<dbReference type="GO" id="GO:0030424">
    <property type="term" value="C:axon"/>
    <property type="evidence" value="ECO:0007669"/>
    <property type="project" value="TreeGrafter"/>
</dbReference>
<keyword evidence="3" id="KW-1185">Reference proteome</keyword>
<name>A0A3M7PI33_BRAPC</name>
<dbReference type="GO" id="GO:0005085">
    <property type="term" value="F:guanyl-nucleotide exchange factor activity"/>
    <property type="evidence" value="ECO:0007669"/>
    <property type="project" value="InterPro"/>
</dbReference>
<gene>
    <name evidence="2" type="ORF">BpHYR1_025780</name>
</gene>